<organism evidence="2 3">
    <name type="scientific">Enterobacter hormaechei</name>
    <dbReference type="NCBI Taxonomy" id="158836"/>
    <lineage>
        <taxon>Bacteria</taxon>
        <taxon>Pseudomonadati</taxon>
        <taxon>Pseudomonadota</taxon>
        <taxon>Gammaproteobacteria</taxon>
        <taxon>Enterobacterales</taxon>
        <taxon>Enterobacteriaceae</taxon>
        <taxon>Enterobacter</taxon>
        <taxon>Enterobacter cloacae complex</taxon>
    </lineage>
</organism>
<dbReference type="InterPro" id="IPR050708">
    <property type="entry name" value="T6SS_VgrG/RHS"/>
</dbReference>
<gene>
    <name evidence="2" type="ORF">F9C29_24600</name>
</gene>
<dbReference type="InterPro" id="IPR031325">
    <property type="entry name" value="RHS_repeat"/>
</dbReference>
<dbReference type="PANTHER" id="PTHR32305">
    <property type="match status" value="1"/>
</dbReference>
<dbReference type="Pfam" id="PF05593">
    <property type="entry name" value="RHS_repeat"/>
    <property type="match status" value="5"/>
</dbReference>
<dbReference type="PANTHER" id="PTHR32305:SF15">
    <property type="entry name" value="PROTEIN RHSA-RELATED"/>
    <property type="match status" value="1"/>
</dbReference>
<evidence type="ECO:0000256" key="1">
    <source>
        <dbReference type="SAM" id="MobiDB-lite"/>
    </source>
</evidence>
<sequence>SSEGIIIRRNESGDVAIADDDGAVWRLYKPTRANPSILRLASLSDEYGNALLTEWDEHGRLVGLHDEPRAIDVTLRYDDERFPQRVTAASHFDGNQTWPLMQWGYDARGQLASATDASGVVTREYRYNDDGLMVWHRLPGGLESEYRWQKFDHWRVVENRTSTGDGCRFTYDLAAGLTTVDHYDGQTRKHYWNAQNLIVRYVDERGENWRYEWDDNELLTRRIDPLGNAVTFVYGEMGNRGQEIDADGNTRTTTWLEHRALPASIIEADGSATRFLYDEHHGLKRVVDPMGQTTLLRRDEFGQVVEEVDAAGNSRYQEYNEAGQMVRATDCSGRVTQYRYHPLGWLVAEISADGEETRYRYDAAGRPVQLDRSEGWTESLKWNERGLPVKHAGADGKESEFRYDEAGRLTATRNTQGEE</sequence>
<feature type="non-terminal residue" evidence="2">
    <location>
        <position position="419"/>
    </location>
</feature>
<accession>A0A6L3XRI0</accession>
<comment type="caution">
    <text evidence="2">The sequence shown here is derived from an EMBL/GenBank/DDBJ whole genome shotgun (WGS) entry which is preliminary data.</text>
</comment>
<feature type="non-terminal residue" evidence="2">
    <location>
        <position position="1"/>
    </location>
</feature>
<dbReference type="InterPro" id="IPR006530">
    <property type="entry name" value="YD"/>
</dbReference>
<dbReference type="Gene3D" id="2.180.10.10">
    <property type="entry name" value="RHS repeat-associated core"/>
    <property type="match status" value="2"/>
</dbReference>
<protein>
    <submittedName>
        <fullName evidence="2">RHS repeat protein</fullName>
    </submittedName>
</protein>
<reference evidence="2 3" key="1">
    <citation type="submission" date="2019-09" db="EMBL/GenBank/DDBJ databases">
        <title>Reversal of blaTEM antimicrobial resistance by CRISPR-Cas9 in clinical E. coli and other Enterobacteriaceae strains.</title>
        <authorList>
            <person name="Tagliaferri T."/>
            <person name="Guimaraes N."/>
            <person name="Pereira M."/>
            <person name="Felicori L."/>
            <person name="Horz H.-P."/>
            <person name="Santos S."/>
            <person name="Mendes T."/>
        </authorList>
    </citation>
    <scope>NUCLEOTIDE SEQUENCE [LARGE SCALE GENOMIC DNA]</scope>
    <source>
        <strain evidence="2 3">E2_blaTEM_MG</strain>
    </source>
</reference>
<dbReference type="AlphaFoldDB" id="A0A6L3XRI0"/>
<feature type="region of interest" description="Disordered" evidence="1">
    <location>
        <begin position="387"/>
        <end position="419"/>
    </location>
</feature>
<dbReference type="Proteomes" id="UP000476281">
    <property type="component" value="Unassembled WGS sequence"/>
</dbReference>
<proteinExistence type="predicted"/>
<evidence type="ECO:0000313" key="2">
    <source>
        <dbReference type="EMBL" id="KAB2503644.1"/>
    </source>
</evidence>
<dbReference type="NCBIfam" id="TIGR01643">
    <property type="entry name" value="YD_repeat_2x"/>
    <property type="match status" value="8"/>
</dbReference>
<feature type="compositionally biased region" description="Basic and acidic residues" evidence="1">
    <location>
        <begin position="392"/>
        <end position="407"/>
    </location>
</feature>
<name>A0A6L3XRI0_9ENTR</name>
<evidence type="ECO:0000313" key="3">
    <source>
        <dbReference type="Proteomes" id="UP000476281"/>
    </source>
</evidence>
<dbReference type="EMBL" id="WBSZ01001244">
    <property type="protein sequence ID" value="KAB2503644.1"/>
    <property type="molecule type" value="Genomic_DNA"/>
</dbReference>